<organism evidence="6 7">
    <name type="scientific">Pseudozyma hubeiensis (strain SY62)</name>
    <name type="common">Yeast</name>
    <dbReference type="NCBI Taxonomy" id="1305764"/>
    <lineage>
        <taxon>Eukaryota</taxon>
        <taxon>Fungi</taxon>
        <taxon>Dikarya</taxon>
        <taxon>Basidiomycota</taxon>
        <taxon>Ustilaginomycotina</taxon>
        <taxon>Ustilaginomycetes</taxon>
        <taxon>Ustilaginales</taxon>
        <taxon>Ustilaginaceae</taxon>
        <taxon>Pseudozyma</taxon>
    </lineage>
</organism>
<proteinExistence type="predicted"/>
<dbReference type="GO" id="GO:0008270">
    <property type="term" value="F:zinc ion binding"/>
    <property type="evidence" value="ECO:0007669"/>
    <property type="project" value="InterPro"/>
</dbReference>
<dbReference type="PROSITE" id="PS00463">
    <property type="entry name" value="ZN2_CY6_FUNGAL_1"/>
    <property type="match status" value="1"/>
</dbReference>
<dbReference type="GO" id="GO:0005634">
    <property type="term" value="C:nucleus"/>
    <property type="evidence" value="ECO:0007669"/>
    <property type="project" value="UniProtKB-SubCell"/>
</dbReference>
<dbReference type="RefSeq" id="XP_012188343.1">
    <property type="nucleotide sequence ID" value="XM_012332953.1"/>
</dbReference>
<feature type="compositionally biased region" description="Low complexity" evidence="4">
    <location>
        <begin position="98"/>
        <end position="109"/>
    </location>
</feature>
<dbReference type="HOGENOM" id="CLU_007574_1_1_1"/>
<evidence type="ECO:0000313" key="7">
    <source>
        <dbReference type="Proteomes" id="UP000014071"/>
    </source>
</evidence>
<evidence type="ECO:0000256" key="1">
    <source>
        <dbReference type="ARBA" id="ARBA00004123"/>
    </source>
</evidence>
<keyword evidence="2" id="KW-0479">Metal-binding</keyword>
<protein>
    <submittedName>
        <fullName evidence="6">C6 transcription factor</fullName>
    </submittedName>
</protein>
<dbReference type="GO" id="GO:0003677">
    <property type="term" value="F:DNA binding"/>
    <property type="evidence" value="ECO:0007669"/>
    <property type="project" value="InterPro"/>
</dbReference>
<dbReference type="InterPro" id="IPR001138">
    <property type="entry name" value="Zn2Cys6_DnaBD"/>
</dbReference>
<accession>R9P0R7</accession>
<name>R9P0R7_PSEHS</name>
<dbReference type="OrthoDB" id="4934715at2759"/>
<feature type="domain" description="Zn(2)-C6 fungal-type" evidence="5">
    <location>
        <begin position="32"/>
        <end position="62"/>
    </location>
</feature>
<evidence type="ECO:0000259" key="5">
    <source>
        <dbReference type="PROSITE" id="PS50048"/>
    </source>
</evidence>
<dbReference type="GeneID" id="24107622"/>
<dbReference type="Proteomes" id="UP000014071">
    <property type="component" value="Unassembled WGS sequence"/>
</dbReference>
<dbReference type="Gene3D" id="4.10.240.10">
    <property type="entry name" value="Zn(2)-C6 fungal-type DNA-binding domain"/>
    <property type="match status" value="1"/>
</dbReference>
<dbReference type="GO" id="GO:0006351">
    <property type="term" value="P:DNA-templated transcription"/>
    <property type="evidence" value="ECO:0007669"/>
    <property type="project" value="InterPro"/>
</dbReference>
<feature type="region of interest" description="Disordered" evidence="4">
    <location>
        <begin position="90"/>
        <end position="110"/>
    </location>
</feature>
<reference evidence="7" key="1">
    <citation type="journal article" date="2013" name="Genome Announc.">
        <title>Draft genome sequence of the basidiomycetous yeast-like fungus Pseudozyma hubeiensis SY62, which produces an abundant amount of the biosurfactant mannosylerythritol lipids.</title>
        <authorList>
            <person name="Konishi M."/>
            <person name="Hatada Y."/>
            <person name="Horiuchi J."/>
        </authorList>
    </citation>
    <scope>NUCLEOTIDE SEQUENCE [LARGE SCALE GENOMIC DNA]</scope>
    <source>
        <strain evidence="7">SY62</strain>
    </source>
</reference>
<dbReference type="Pfam" id="PF04082">
    <property type="entry name" value="Fungal_trans"/>
    <property type="match status" value="1"/>
</dbReference>
<keyword evidence="7" id="KW-1185">Reference proteome</keyword>
<keyword evidence="3" id="KW-0539">Nucleus</keyword>
<dbReference type="EMBL" id="DF238785">
    <property type="protein sequence ID" value="GAC94756.1"/>
    <property type="molecule type" value="Genomic_DNA"/>
</dbReference>
<dbReference type="SUPFAM" id="SSF57701">
    <property type="entry name" value="Zn2/Cys6 DNA-binding domain"/>
    <property type="match status" value="1"/>
</dbReference>
<dbReference type="AlphaFoldDB" id="R9P0R7"/>
<dbReference type="PROSITE" id="PS50048">
    <property type="entry name" value="ZN2_CY6_FUNGAL_2"/>
    <property type="match status" value="1"/>
</dbReference>
<feature type="compositionally biased region" description="Low complexity" evidence="4">
    <location>
        <begin position="675"/>
        <end position="687"/>
    </location>
</feature>
<feature type="region of interest" description="Disordered" evidence="4">
    <location>
        <begin position="674"/>
        <end position="694"/>
    </location>
</feature>
<dbReference type="InterPro" id="IPR036864">
    <property type="entry name" value="Zn2-C6_fun-type_DNA-bd_sf"/>
</dbReference>
<dbReference type="SMART" id="SM00066">
    <property type="entry name" value="GAL4"/>
    <property type="match status" value="1"/>
</dbReference>
<dbReference type="STRING" id="1305764.R9P0R7"/>
<feature type="compositionally biased region" description="Polar residues" evidence="4">
    <location>
        <begin position="128"/>
        <end position="153"/>
    </location>
</feature>
<gene>
    <name evidence="6" type="ORF">PHSY_002329</name>
</gene>
<evidence type="ECO:0000256" key="3">
    <source>
        <dbReference type="ARBA" id="ARBA00023242"/>
    </source>
</evidence>
<dbReference type="Pfam" id="PF00172">
    <property type="entry name" value="Zn_clus"/>
    <property type="match status" value="1"/>
</dbReference>
<dbReference type="CDD" id="cd00067">
    <property type="entry name" value="GAL4"/>
    <property type="match status" value="1"/>
</dbReference>
<evidence type="ECO:0000256" key="4">
    <source>
        <dbReference type="SAM" id="MobiDB-lite"/>
    </source>
</evidence>
<dbReference type="InterPro" id="IPR007219">
    <property type="entry name" value="XnlR_reg_dom"/>
</dbReference>
<evidence type="ECO:0000256" key="2">
    <source>
        <dbReference type="ARBA" id="ARBA00022723"/>
    </source>
</evidence>
<dbReference type="PANTHER" id="PTHR31001">
    <property type="entry name" value="UNCHARACTERIZED TRANSCRIPTIONAL REGULATORY PROTEIN"/>
    <property type="match status" value="1"/>
</dbReference>
<dbReference type="GO" id="GO:0000981">
    <property type="term" value="F:DNA-binding transcription factor activity, RNA polymerase II-specific"/>
    <property type="evidence" value="ECO:0007669"/>
    <property type="project" value="InterPro"/>
</dbReference>
<evidence type="ECO:0000313" key="6">
    <source>
        <dbReference type="EMBL" id="GAC94756.1"/>
    </source>
</evidence>
<dbReference type="CDD" id="cd12148">
    <property type="entry name" value="fungal_TF_MHR"/>
    <property type="match status" value="1"/>
</dbReference>
<dbReference type="SMART" id="SM00906">
    <property type="entry name" value="Fungal_trans"/>
    <property type="match status" value="1"/>
</dbReference>
<comment type="subcellular location">
    <subcellularLocation>
        <location evidence="1">Nucleus</location>
    </subcellularLocation>
</comment>
<sequence>MQSWQPNDLDSIHSEALELLGKRKRRQRLRYSCTECHRRKHKCDRETPCGKCVERGVASSCVPFGENGPDAHERTKQLETILSRLLQASRPAIEDTASRPSQSESGPSSYLVNDPTTFTSFVSSTNSALSSYPTSNARRSRSSTPRCKSNPAVTTAASLPFRAQIGSEVLEFSSSAQSYPPSAHYQRLVRQGILQQDEIHNLASALPSQDETAVLLGVFFRDINPLMFPFDEMWFREAFNSATDVIWGDQETAYDQDAPDHLSIITLLFAILALTSLSLPLSLGSEAHGASQAALYNYQCRKCHVLAASIQSHDLFIVLSHIISARFLVLQRQAKDSWLSLGSAIREAQILGLHRLGPTPQPDVEESRIAIMRRTVWMHLVFEDCFLSLIVGQAPSIHDSFCDTAPPARLLSKHVEPMRFDLSLMLHIRHDLCRIVSKMLGLFFSDERDMTYAAVLDLDSELQAFQHSLPVPYGINDVLRPRSAGHDDGSFRNIALHRFLLHISVSYLLVSLHLPYLRRGRAVSGFERSRQAAMQAAISDHRARAELRENLQWPDHLARDSFVGGRFFYFHATSALGICLLSEPDPATVQSLSPMLDEFLEYAKDHQRQQGVDPNRCIRQEIGIVNLIRGRVKLRLGCHDSTAAGQSTISSTLSTSSGSVIDNLRKGALLHESARAAAETASPAATSNPIHQPALDLAPQAGHTRHPEVGEDMYDWWSWLVSSLTPSDLTLDATLAPNTDPTE</sequence>
<dbReference type="InterPro" id="IPR050613">
    <property type="entry name" value="Sec_Metabolite_Reg"/>
</dbReference>
<dbReference type="PANTHER" id="PTHR31001:SF87">
    <property type="entry name" value="COL-21"/>
    <property type="match status" value="1"/>
</dbReference>
<dbReference type="eggNOG" id="ENOG502QSCH">
    <property type="taxonomic scope" value="Eukaryota"/>
</dbReference>
<feature type="region of interest" description="Disordered" evidence="4">
    <location>
        <begin position="126"/>
        <end position="153"/>
    </location>
</feature>